<reference evidence="1" key="1">
    <citation type="submission" date="2021-01" db="EMBL/GenBank/DDBJ databases">
        <authorList>
            <person name="Corre E."/>
            <person name="Pelletier E."/>
            <person name="Niang G."/>
            <person name="Scheremetjew M."/>
            <person name="Finn R."/>
            <person name="Kale V."/>
            <person name="Holt S."/>
            <person name="Cochrane G."/>
            <person name="Meng A."/>
            <person name="Brown T."/>
            <person name="Cohen L."/>
        </authorList>
    </citation>
    <scope>NUCLEOTIDE SEQUENCE</scope>
    <source>
        <strain evidence="1">CCMP125</strain>
    </source>
</reference>
<sequence length="249" mass="27382">MFERYRTNMLLHINSFEPIVGGDLVQSAISGSVGTNLDVMLPKSKMFFNAGWVLDLSQSEKKAKQKLGLFGGLGFLDSKKAFYGIVMSGQLEFLLPYERDSNRSAHLGGKAYPKVGDAAAIWYRSVVVCEVNEKLDVDSCDMGRDLGFEIGGVNATESATVINAAGTLYLGRKLCVHIPVPVDSVLTTPALIKERSNATLSKTVVFPNKDEEWENQIGLQVGIRVRNPKIVQRTQACSVSHIVWQQQTD</sequence>
<protein>
    <submittedName>
        <fullName evidence="1">Uncharacterized protein</fullName>
    </submittedName>
</protein>
<accession>A0A7S2YPV3</accession>
<dbReference type="AlphaFoldDB" id="A0A7S2YPV3"/>
<dbReference type="EMBL" id="HBHT01035043">
    <property type="protein sequence ID" value="CAD9987978.1"/>
    <property type="molecule type" value="Transcribed_RNA"/>
</dbReference>
<name>A0A7S2YPV3_9STRA</name>
<gene>
    <name evidence="1" type="ORF">APAL1065_LOCUS23568</name>
</gene>
<proteinExistence type="predicted"/>
<organism evidence="1">
    <name type="scientific">Entomoneis paludosa</name>
    <dbReference type="NCBI Taxonomy" id="265537"/>
    <lineage>
        <taxon>Eukaryota</taxon>
        <taxon>Sar</taxon>
        <taxon>Stramenopiles</taxon>
        <taxon>Ochrophyta</taxon>
        <taxon>Bacillariophyta</taxon>
        <taxon>Bacillariophyceae</taxon>
        <taxon>Bacillariophycidae</taxon>
        <taxon>Entomoneidaceae</taxon>
        <taxon>Entomoneis</taxon>
    </lineage>
</organism>
<evidence type="ECO:0000313" key="1">
    <source>
        <dbReference type="EMBL" id="CAD9987978.1"/>
    </source>
</evidence>